<proteinExistence type="predicted"/>
<accession>A0A6G1KEB8</accession>
<dbReference type="InterPro" id="IPR036322">
    <property type="entry name" value="WD40_repeat_dom_sf"/>
</dbReference>
<feature type="compositionally biased region" description="Acidic residues" evidence="1">
    <location>
        <begin position="362"/>
        <end position="385"/>
    </location>
</feature>
<organism evidence="2 3">
    <name type="scientific">Pleomassaria siparia CBS 279.74</name>
    <dbReference type="NCBI Taxonomy" id="1314801"/>
    <lineage>
        <taxon>Eukaryota</taxon>
        <taxon>Fungi</taxon>
        <taxon>Dikarya</taxon>
        <taxon>Ascomycota</taxon>
        <taxon>Pezizomycotina</taxon>
        <taxon>Dothideomycetes</taxon>
        <taxon>Pleosporomycetidae</taxon>
        <taxon>Pleosporales</taxon>
        <taxon>Pleomassariaceae</taxon>
        <taxon>Pleomassaria</taxon>
    </lineage>
</organism>
<dbReference type="InterPro" id="IPR014839">
    <property type="entry name" value="Crt10"/>
</dbReference>
<feature type="region of interest" description="Disordered" evidence="1">
    <location>
        <begin position="352"/>
        <end position="388"/>
    </location>
</feature>
<evidence type="ECO:0000313" key="3">
    <source>
        <dbReference type="Proteomes" id="UP000799428"/>
    </source>
</evidence>
<dbReference type="Pfam" id="PF08728">
    <property type="entry name" value="CRT10"/>
    <property type="match status" value="1"/>
</dbReference>
<dbReference type="Proteomes" id="UP000799428">
    <property type="component" value="Unassembled WGS sequence"/>
</dbReference>
<dbReference type="EMBL" id="MU005768">
    <property type="protein sequence ID" value="KAF2711120.1"/>
    <property type="molecule type" value="Genomic_DNA"/>
</dbReference>
<evidence type="ECO:0000313" key="2">
    <source>
        <dbReference type="EMBL" id="KAF2711120.1"/>
    </source>
</evidence>
<dbReference type="AlphaFoldDB" id="A0A6G1KEB8"/>
<evidence type="ECO:0008006" key="4">
    <source>
        <dbReference type="Google" id="ProtNLM"/>
    </source>
</evidence>
<dbReference type="SUPFAM" id="SSF50978">
    <property type="entry name" value="WD40 repeat-like"/>
    <property type="match status" value="1"/>
</dbReference>
<protein>
    <recommendedName>
        <fullName evidence="4">WD40 repeat-like protein</fullName>
    </recommendedName>
</protein>
<evidence type="ECO:0000256" key="1">
    <source>
        <dbReference type="SAM" id="MobiDB-lite"/>
    </source>
</evidence>
<name>A0A6G1KEB8_9PLEO</name>
<dbReference type="OrthoDB" id="5591786at2759"/>
<keyword evidence="3" id="KW-1185">Reference proteome</keyword>
<reference evidence="2" key="1">
    <citation type="journal article" date="2020" name="Stud. Mycol.">
        <title>101 Dothideomycetes genomes: a test case for predicting lifestyles and emergence of pathogens.</title>
        <authorList>
            <person name="Haridas S."/>
            <person name="Albert R."/>
            <person name="Binder M."/>
            <person name="Bloem J."/>
            <person name="Labutti K."/>
            <person name="Salamov A."/>
            <person name="Andreopoulos B."/>
            <person name="Baker S."/>
            <person name="Barry K."/>
            <person name="Bills G."/>
            <person name="Bluhm B."/>
            <person name="Cannon C."/>
            <person name="Castanera R."/>
            <person name="Culley D."/>
            <person name="Daum C."/>
            <person name="Ezra D."/>
            <person name="Gonzalez J."/>
            <person name="Henrissat B."/>
            <person name="Kuo A."/>
            <person name="Liang C."/>
            <person name="Lipzen A."/>
            <person name="Lutzoni F."/>
            <person name="Magnuson J."/>
            <person name="Mondo S."/>
            <person name="Nolan M."/>
            <person name="Ohm R."/>
            <person name="Pangilinan J."/>
            <person name="Park H.-J."/>
            <person name="Ramirez L."/>
            <person name="Alfaro M."/>
            <person name="Sun H."/>
            <person name="Tritt A."/>
            <person name="Yoshinaga Y."/>
            <person name="Zwiers L.-H."/>
            <person name="Turgeon B."/>
            <person name="Goodwin S."/>
            <person name="Spatafora J."/>
            <person name="Crous P."/>
            <person name="Grigoriev I."/>
        </authorList>
    </citation>
    <scope>NUCLEOTIDE SEQUENCE</scope>
    <source>
        <strain evidence="2">CBS 279.74</strain>
    </source>
</reference>
<sequence length="620" mass="70142">MSISISCVEGSVQSGMLRFRQQDPRPPQLRHWRCELTALSKVHNLYFVACVDTIHIYQPTFPNQTISDDPFILFPPVSSPNLHGHIDDDSPHSINRLHVDFFGREEILLVACDDGDVVGYRVQKIQDVVERRVNLSKRGQGPLEDDVQIPTFFHRNVGRSAWGLAVHREARMIAISANTRLVTVIAFALTEPTDSDSSSSAVRNHGDTRGFPYSRERDHTIVLRAQSNIPSVAFDNSSLDLSGNWLFGSSIDGKAMIWDLFSQQYTYPVREISVGFCAGDRSFNRSSGIVTCNCPEHRGLPHAAWAMLPLDPRSFRVLESVDAMFQGREEKLGRFWKLRRWRSDNEKERVTDDESSVFMVSDDGDDDDDMDDMDDMDDGHDDGGDETQSYEAANIDVPDESLFIPENDNQSSLNFSNSNQFTQDELEAMYDYSMMDYFCETMARGSCITTSLSPCLIVTKHEIYLIQRPLSPSTDTDDVILTMKSPLGYDEFESEHLQDRLCLSTQIPELGIFIVASPSGGVAILSLTQTWNEKTQQVLYGFQYEHKLEGVFSKQKLAGIAVGPVQGMLDIGDEKGPEDFGARRWRLFLMYVDHTKVCYQLERRARDDDDDVSRLAELVV</sequence>
<gene>
    <name evidence="2" type="ORF">K504DRAFT_404323</name>
</gene>